<accession>A0ABS9KS16</accession>
<reference evidence="8" key="1">
    <citation type="submission" date="2022-01" db="EMBL/GenBank/DDBJ databases">
        <authorList>
            <person name="Jo J.-H."/>
            <person name="Im W.-T."/>
        </authorList>
    </citation>
    <scope>NUCLEOTIDE SEQUENCE</scope>
    <source>
        <strain evidence="8">NA20</strain>
    </source>
</reference>
<dbReference type="InterPro" id="IPR033985">
    <property type="entry name" value="SusD-like_N"/>
</dbReference>
<keyword evidence="5" id="KW-0998">Cell outer membrane</keyword>
<evidence type="ECO:0000259" key="6">
    <source>
        <dbReference type="Pfam" id="PF07980"/>
    </source>
</evidence>
<name>A0ABS9KS16_9BACT</name>
<evidence type="ECO:0000256" key="3">
    <source>
        <dbReference type="ARBA" id="ARBA00022729"/>
    </source>
</evidence>
<dbReference type="CDD" id="cd08977">
    <property type="entry name" value="SusD"/>
    <property type="match status" value="1"/>
</dbReference>
<gene>
    <name evidence="8" type="ORF">LZZ85_12465</name>
</gene>
<evidence type="ECO:0000256" key="2">
    <source>
        <dbReference type="ARBA" id="ARBA00006275"/>
    </source>
</evidence>
<evidence type="ECO:0000256" key="1">
    <source>
        <dbReference type="ARBA" id="ARBA00004442"/>
    </source>
</evidence>
<dbReference type="Proteomes" id="UP001165367">
    <property type="component" value="Unassembled WGS sequence"/>
</dbReference>
<comment type="similarity">
    <text evidence="2">Belongs to the SusD family.</text>
</comment>
<keyword evidence="9" id="KW-1185">Reference proteome</keyword>
<protein>
    <submittedName>
        <fullName evidence="8">RagB/SusD family nutrient uptake outer membrane protein</fullName>
    </submittedName>
</protein>
<dbReference type="Gene3D" id="1.25.40.390">
    <property type="match status" value="1"/>
</dbReference>
<dbReference type="Pfam" id="PF07980">
    <property type="entry name" value="SusD_RagB"/>
    <property type="match status" value="1"/>
</dbReference>
<dbReference type="RefSeq" id="WP_237872146.1">
    <property type="nucleotide sequence ID" value="NZ_JAKLTR010000007.1"/>
</dbReference>
<dbReference type="Pfam" id="PF14322">
    <property type="entry name" value="SusD-like_3"/>
    <property type="match status" value="1"/>
</dbReference>
<sequence>MKKLFYIITAAMIITACSKKLDLQPQGVLTEENVFRQPGDFTLAVDAAYEPLTNRFRGNWEWDNGASIPRDFVVGDLMSDDAVKGGGGLGDQEDMRRMETFTIFPTNNNVLGIWRYNFKGVNAANIVLAQDGSSIPGLDANVWKRMKGEMLFLRAFYYFRLVQNYGGVPLLIPEKSMTDNTSRATAEQVYTQIREDLDNAAAMLEPSYDAANYQRATKGAAYALKAKTFLYQEQWQSCLDEIAKVEALSYNLLPKFADNFNGAGEQGAEKIFVGRHDPGQTPQKGSIFNAVFGRQGYGWNFNLPTDNLVAEFETGDPRLSATVFKSGDTWFDGTAYNPANSITGFNARKFLSNSSPSDDGGIDFIYIRFADVLLWKAECLTQLNKLPEARTALERVRARARSNAANPATALPAVTANVQADLLAAIRHERRVELAFEWHRYYDLVRWKIAQTVLAQKPDADPLTGHNDYGTGYKPANAILPIPQREVDLIGLQQNPGYQ</sequence>
<comment type="caution">
    <text evidence="8">The sequence shown here is derived from an EMBL/GenBank/DDBJ whole genome shotgun (WGS) entry which is preliminary data.</text>
</comment>
<dbReference type="InterPro" id="IPR012944">
    <property type="entry name" value="SusD_RagB_dom"/>
</dbReference>
<evidence type="ECO:0000256" key="4">
    <source>
        <dbReference type="ARBA" id="ARBA00023136"/>
    </source>
</evidence>
<proteinExistence type="inferred from homology"/>
<comment type="subcellular location">
    <subcellularLocation>
        <location evidence="1">Cell outer membrane</location>
    </subcellularLocation>
</comment>
<dbReference type="SUPFAM" id="SSF48452">
    <property type="entry name" value="TPR-like"/>
    <property type="match status" value="1"/>
</dbReference>
<evidence type="ECO:0000256" key="5">
    <source>
        <dbReference type="ARBA" id="ARBA00023237"/>
    </source>
</evidence>
<dbReference type="PROSITE" id="PS51257">
    <property type="entry name" value="PROKAR_LIPOPROTEIN"/>
    <property type="match status" value="1"/>
</dbReference>
<dbReference type="EMBL" id="JAKLTR010000007">
    <property type="protein sequence ID" value="MCG2615104.1"/>
    <property type="molecule type" value="Genomic_DNA"/>
</dbReference>
<keyword evidence="3" id="KW-0732">Signal</keyword>
<evidence type="ECO:0000313" key="9">
    <source>
        <dbReference type="Proteomes" id="UP001165367"/>
    </source>
</evidence>
<feature type="domain" description="RagB/SusD" evidence="6">
    <location>
        <begin position="307"/>
        <end position="498"/>
    </location>
</feature>
<evidence type="ECO:0000259" key="7">
    <source>
        <dbReference type="Pfam" id="PF14322"/>
    </source>
</evidence>
<organism evidence="8 9">
    <name type="scientific">Terrimonas ginsenosidimutans</name>
    <dbReference type="NCBI Taxonomy" id="2908004"/>
    <lineage>
        <taxon>Bacteria</taxon>
        <taxon>Pseudomonadati</taxon>
        <taxon>Bacteroidota</taxon>
        <taxon>Chitinophagia</taxon>
        <taxon>Chitinophagales</taxon>
        <taxon>Chitinophagaceae</taxon>
        <taxon>Terrimonas</taxon>
    </lineage>
</organism>
<keyword evidence="4" id="KW-0472">Membrane</keyword>
<dbReference type="InterPro" id="IPR011990">
    <property type="entry name" value="TPR-like_helical_dom_sf"/>
</dbReference>
<feature type="domain" description="SusD-like N-terminal" evidence="7">
    <location>
        <begin position="106"/>
        <end position="230"/>
    </location>
</feature>
<evidence type="ECO:0000313" key="8">
    <source>
        <dbReference type="EMBL" id="MCG2615104.1"/>
    </source>
</evidence>